<sequence length="429" mass="47569">MRLGSLVNNLKSQSLISALVILLIATGLGAFGTTYSVYHVMSSNPMSYAEHTTRYVLLDDWSPDKEFDFSPPLLSYQDAKQLAALNEMGKSALTYDSKLVSQVPDSPYIYEFTARATTPDFFSIFTIPFRYGNAWSMQDEHDETEVVVLSQQANAQLFNGINSVGKTLMLDNRPYTVVGVLFEFSMTPKIYDLHVAPYSDIEGVFIPFSTAVKNSVLPHGRLLGWRNEPLSGFQDVFNTTMIWLQLWVSFDSGAQMQAYEQRVAGYANALHQSGRMLRGQDKFRLLTPSQWLRENEVVNSDSQFLLFLAIVFLLICLLCVAGLLFASYASRQHALNVYRAIGASKQYLIKLLLAELSVLTALGCLLGVIFIAIGLSYMELLYGSSYAQVANMNVVPVMLAVATCFIGVFLASALPIGKCCNADGLTVQR</sequence>
<feature type="domain" description="ABC3 transporter permease C-terminal" evidence="7">
    <location>
        <begin position="307"/>
        <end position="419"/>
    </location>
</feature>
<dbReference type="InterPro" id="IPR050250">
    <property type="entry name" value="Macrolide_Exporter_MacB"/>
</dbReference>
<evidence type="ECO:0000313" key="10">
    <source>
        <dbReference type="Proteomes" id="UP000660708"/>
    </source>
</evidence>
<dbReference type="PANTHER" id="PTHR30572:SF18">
    <property type="entry name" value="ABC-TYPE MACROLIDE FAMILY EXPORT SYSTEM PERMEASE COMPONENT 2"/>
    <property type="match status" value="1"/>
</dbReference>
<dbReference type="InterPro" id="IPR003838">
    <property type="entry name" value="ABC3_permease_C"/>
</dbReference>
<dbReference type="GO" id="GO:0022857">
    <property type="term" value="F:transmembrane transporter activity"/>
    <property type="evidence" value="ECO:0007669"/>
    <property type="project" value="TreeGrafter"/>
</dbReference>
<dbReference type="EMBL" id="AQHF01000018">
    <property type="protein sequence ID" value="MBE0344949.1"/>
    <property type="molecule type" value="Genomic_DNA"/>
</dbReference>
<dbReference type="PANTHER" id="PTHR30572">
    <property type="entry name" value="MEMBRANE COMPONENT OF TRANSPORTER-RELATED"/>
    <property type="match status" value="1"/>
</dbReference>
<dbReference type="Pfam" id="PF02687">
    <property type="entry name" value="FtsX"/>
    <property type="match status" value="1"/>
</dbReference>
<evidence type="ECO:0000256" key="4">
    <source>
        <dbReference type="ARBA" id="ARBA00022989"/>
    </source>
</evidence>
<evidence type="ECO:0000256" key="5">
    <source>
        <dbReference type="ARBA" id="ARBA00023136"/>
    </source>
</evidence>
<evidence type="ECO:0000256" key="1">
    <source>
        <dbReference type="ARBA" id="ARBA00004651"/>
    </source>
</evidence>
<dbReference type="Proteomes" id="UP000660708">
    <property type="component" value="Unassembled WGS sequence"/>
</dbReference>
<evidence type="ECO:0000256" key="2">
    <source>
        <dbReference type="ARBA" id="ARBA00022475"/>
    </source>
</evidence>
<feature type="transmembrane region" description="Helical" evidence="6">
    <location>
        <begin position="304"/>
        <end position="326"/>
    </location>
</feature>
<proteinExistence type="predicted"/>
<dbReference type="GO" id="GO:0005886">
    <property type="term" value="C:plasma membrane"/>
    <property type="evidence" value="ECO:0007669"/>
    <property type="project" value="UniProtKB-SubCell"/>
</dbReference>
<accession>A0A8I0MSF1</accession>
<dbReference type="Pfam" id="PF12704">
    <property type="entry name" value="MacB_PCD"/>
    <property type="match status" value="1"/>
</dbReference>
<comment type="caution">
    <text evidence="9">The sequence shown here is derived from an EMBL/GenBank/DDBJ whole genome shotgun (WGS) entry which is preliminary data.</text>
</comment>
<name>A0A8I0MSF1_9GAMM</name>
<keyword evidence="5 6" id="KW-0472">Membrane</keyword>
<keyword evidence="4 6" id="KW-1133">Transmembrane helix</keyword>
<evidence type="ECO:0000313" key="9">
    <source>
        <dbReference type="EMBL" id="MBE0344949.1"/>
    </source>
</evidence>
<organism evidence="9 10">
    <name type="scientific">Pseudoalteromonas peptidolytica F12-50-A1</name>
    <dbReference type="NCBI Taxonomy" id="1315280"/>
    <lineage>
        <taxon>Bacteria</taxon>
        <taxon>Pseudomonadati</taxon>
        <taxon>Pseudomonadota</taxon>
        <taxon>Gammaproteobacteria</taxon>
        <taxon>Alteromonadales</taxon>
        <taxon>Pseudoalteromonadaceae</taxon>
        <taxon>Pseudoalteromonas</taxon>
    </lineage>
</organism>
<protein>
    <submittedName>
        <fullName evidence="9">Putative ABC transport system permease protein</fullName>
    </submittedName>
</protein>
<dbReference type="AlphaFoldDB" id="A0A8I0MSF1"/>
<dbReference type="InterPro" id="IPR025857">
    <property type="entry name" value="MacB_PCD"/>
</dbReference>
<keyword evidence="10" id="KW-1185">Reference proteome</keyword>
<reference evidence="9 10" key="1">
    <citation type="submission" date="2015-06" db="EMBL/GenBank/DDBJ databases">
        <title>Genome sequence of Pseudoalteromonas peptidolytica.</title>
        <authorList>
            <person name="Xie B.-B."/>
            <person name="Rong J.-C."/>
            <person name="Qin Q.-L."/>
            <person name="Zhang Y.-Z."/>
        </authorList>
    </citation>
    <scope>NUCLEOTIDE SEQUENCE [LARGE SCALE GENOMIC DNA]</scope>
    <source>
        <strain evidence="9 10">F12-50-A1</strain>
    </source>
</reference>
<dbReference type="RefSeq" id="WP_147389083.1">
    <property type="nucleotide sequence ID" value="NZ_AQHF01000018.1"/>
</dbReference>
<keyword evidence="3 6" id="KW-0812">Transmembrane</keyword>
<evidence type="ECO:0000256" key="6">
    <source>
        <dbReference type="SAM" id="Phobius"/>
    </source>
</evidence>
<feature type="transmembrane region" description="Helical" evidence="6">
    <location>
        <begin position="347"/>
        <end position="375"/>
    </location>
</feature>
<evidence type="ECO:0000259" key="8">
    <source>
        <dbReference type="Pfam" id="PF12704"/>
    </source>
</evidence>
<feature type="transmembrane region" description="Helical" evidence="6">
    <location>
        <begin position="395"/>
        <end position="416"/>
    </location>
</feature>
<evidence type="ECO:0000256" key="3">
    <source>
        <dbReference type="ARBA" id="ARBA00022692"/>
    </source>
</evidence>
<keyword evidence="2" id="KW-1003">Cell membrane</keyword>
<evidence type="ECO:0000259" key="7">
    <source>
        <dbReference type="Pfam" id="PF02687"/>
    </source>
</evidence>
<feature type="domain" description="MacB-like periplasmic core" evidence="8">
    <location>
        <begin position="17"/>
        <end position="264"/>
    </location>
</feature>
<comment type="subcellular location">
    <subcellularLocation>
        <location evidence="1">Cell membrane</location>
        <topology evidence="1">Multi-pass membrane protein</topology>
    </subcellularLocation>
</comment>
<gene>
    <name evidence="9" type="ORF">PPEP_a2644</name>
</gene>